<gene>
    <name evidence="2" type="ORF">B0H63DRAFT_532081</name>
</gene>
<feature type="compositionally biased region" description="Acidic residues" evidence="1">
    <location>
        <begin position="119"/>
        <end position="135"/>
    </location>
</feature>
<dbReference type="Proteomes" id="UP001285441">
    <property type="component" value="Unassembled WGS sequence"/>
</dbReference>
<accession>A0AAE0U874</accession>
<dbReference type="PANTHER" id="PTHR38166">
    <property type="entry name" value="C2H2-TYPE DOMAIN-CONTAINING PROTEIN-RELATED"/>
    <property type="match status" value="1"/>
</dbReference>
<reference evidence="2" key="2">
    <citation type="submission" date="2023-06" db="EMBL/GenBank/DDBJ databases">
        <authorList>
            <consortium name="Lawrence Berkeley National Laboratory"/>
            <person name="Haridas S."/>
            <person name="Hensen N."/>
            <person name="Bonometti L."/>
            <person name="Westerberg I."/>
            <person name="Brannstrom I.O."/>
            <person name="Guillou S."/>
            <person name="Cros-Aarteil S."/>
            <person name="Calhoun S."/>
            <person name="Kuo A."/>
            <person name="Mondo S."/>
            <person name="Pangilinan J."/>
            <person name="Riley R."/>
            <person name="LaButti K."/>
            <person name="Andreopoulos B."/>
            <person name="Lipzen A."/>
            <person name="Chen C."/>
            <person name="Yanf M."/>
            <person name="Daum C."/>
            <person name="Ng V."/>
            <person name="Clum A."/>
            <person name="Steindorff A."/>
            <person name="Ohm R."/>
            <person name="Martin F."/>
            <person name="Silar P."/>
            <person name="Natvig D."/>
            <person name="Lalanne C."/>
            <person name="Gautier V."/>
            <person name="Ament-velasquez S.L."/>
            <person name="Kruys A."/>
            <person name="Hutchinson M.I."/>
            <person name="Powell A.J."/>
            <person name="Barry K."/>
            <person name="Miller A.N."/>
            <person name="Grigoriev I.V."/>
            <person name="Debuchy R."/>
            <person name="Gladieux P."/>
            <person name="Thoren M.H."/>
            <person name="Johannesson H."/>
        </authorList>
    </citation>
    <scope>NUCLEOTIDE SEQUENCE</scope>
    <source>
        <strain evidence="2">CBS 232.78</strain>
    </source>
</reference>
<protein>
    <recommendedName>
        <fullName evidence="4">C2H2-type domain-containing protein</fullName>
    </recommendedName>
</protein>
<reference evidence="2" key="1">
    <citation type="journal article" date="2023" name="Mol. Phylogenet. Evol.">
        <title>Genome-scale phylogeny and comparative genomics of the fungal order Sordariales.</title>
        <authorList>
            <person name="Hensen N."/>
            <person name="Bonometti L."/>
            <person name="Westerberg I."/>
            <person name="Brannstrom I.O."/>
            <person name="Guillou S."/>
            <person name="Cros-Aarteil S."/>
            <person name="Calhoun S."/>
            <person name="Haridas S."/>
            <person name="Kuo A."/>
            <person name="Mondo S."/>
            <person name="Pangilinan J."/>
            <person name="Riley R."/>
            <person name="LaButti K."/>
            <person name="Andreopoulos B."/>
            <person name="Lipzen A."/>
            <person name="Chen C."/>
            <person name="Yan M."/>
            <person name="Daum C."/>
            <person name="Ng V."/>
            <person name="Clum A."/>
            <person name="Steindorff A."/>
            <person name="Ohm R.A."/>
            <person name="Martin F."/>
            <person name="Silar P."/>
            <person name="Natvig D.O."/>
            <person name="Lalanne C."/>
            <person name="Gautier V."/>
            <person name="Ament-Velasquez S.L."/>
            <person name="Kruys A."/>
            <person name="Hutchinson M.I."/>
            <person name="Powell A.J."/>
            <person name="Barry K."/>
            <person name="Miller A.N."/>
            <person name="Grigoriev I.V."/>
            <person name="Debuchy R."/>
            <person name="Gladieux P."/>
            <person name="Hiltunen Thoren M."/>
            <person name="Johannesson H."/>
        </authorList>
    </citation>
    <scope>NUCLEOTIDE SEQUENCE</scope>
    <source>
        <strain evidence="2">CBS 232.78</strain>
    </source>
</reference>
<feature type="region of interest" description="Disordered" evidence="1">
    <location>
        <begin position="225"/>
        <end position="245"/>
    </location>
</feature>
<feature type="compositionally biased region" description="Low complexity" evidence="1">
    <location>
        <begin position="406"/>
        <end position="415"/>
    </location>
</feature>
<feature type="region of interest" description="Disordered" evidence="1">
    <location>
        <begin position="378"/>
        <end position="460"/>
    </location>
</feature>
<sequence>MVWFPKTWNPNPLLREMSIALSQASASSSASQRPGGYYSSQPMPQGDDVSFRIQHHLNSRQQVIIKQVAKKVAEQLRKAFTLRHQAAQQKQTATGGLKSPLCTSSSRAPSEASGKDWDAETIEVDTEDDDADVDSGDSVKPPVNHGEGKTARPMGYPFACPYLKYKPDKYKNCGECAGPGWFEIDQLKEHLYQVHRKPTYQCRRCWRPFEECQYDEFLEHRERERENENACPPRLPEPPEGFIPEQEERLRDPTRTANMSAIQQWKILFITLFPHMMKQEIPLPFSDYVGTSPASAGGNMPTRNDRANTTTAAAALTECEEYIIREAQLRIQKLLEQSLAHDQNLTEQNAVAVVNQCVANLIAEATRRYQTAVTQHATITPATSESSRLQTPQTSPKTGFNQDSTAPASEASQTQPPQPPPEAHPYGIQATTQQAETAVSESSQPQLSHGGSDSGLDNPYDAQHVAFLPQQAGSEPWLAGDPYAMNMEVGSNMSISLNMDGVDSRFFTSYGAGGLAGNLPTGCPMHYPGGVPDYVASFFPPPSPQAMVDAGLLRNAYGMMHMGAGTMGHHYGPEGLPKSPMQYSSGVGVHSDAGWRTSGSGYGMVGPQSPPQYSGDIAQAIITMSVADSNRTLGLSIQVPVNVVMQVKETHV</sequence>
<comment type="caution">
    <text evidence="2">The sequence shown here is derived from an EMBL/GenBank/DDBJ whole genome shotgun (WGS) entry which is preliminary data.</text>
</comment>
<evidence type="ECO:0000256" key="1">
    <source>
        <dbReference type="SAM" id="MobiDB-lite"/>
    </source>
</evidence>
<name>A0AAE0U874_9PEZI</name>
<evidence type="ECO:0000313" key="2">
    <source>
        <dbReference type="EMBL" id="KAK3394074.1"/>
    </source>
</evidence>
<organism evidence="2 3">
    <name type="scientific">Podospora didyma</name>
    <dbReference type="NCBI Taxonomy" id="330526"/>
    <lineage>
        <taxon>Eukaryota</taxon>
        <taxon>Fungi</taxon>
        <taxon>Dikarya</taxon>
        <taxon>Ascomycota</taxon>
        <taxon>Pezizomycotina</taxon>
        <taxon>Sordariomycetes</taxon>
        <taxon>Sordariomycetidae</taxon>
        <taxon>Sordariales</taxon>
        <taxon>Podosporaceae</taxon>
        <taxon>Podospora</taxon>
    </lineage>
</organism>
<dbReference type="AlphaFoldDB" id="A0AAE0U874"/>
<feature type="region of interest" description="Disordered" evidence="1">
    <location>
        <begin position="25"/>
        <end position="48"/>
    </location>
</feature>
<feature type="compositionally biased region" description="Polar residues" evidence="1">
    <location>
        <begin position="378"/>
        <end position="405"/>
    </location>
</feature>
<keyword evidence="3" id="KW-1185">Reference proteome</keyword>
<evidence type="ECO:0008006" key="4">
    <source>
        <dbReference type="Google" id="ProtNLM"/>
    </source>
</evidence>
<dbReference type="EMBL" id="JAULSW010000001">
    <property type="protein sequence ID" value="KAK3394074.1"/>
    <property type="molecule type" value="Genomic_DNA"/>
</dbReference>
<feature type="compositionally biased region" description="Polar residues" evidence="1">
    <location>
        <begin position="429"/>
        <end position="451"/>
    </location>
</feature>
<evidence type="ECO:0000313" key="3">
    <source>
        <dbReference type="Proteomes" id="UP001285441"/>
    </source>
</evidence>
<dbReference type="PANTHER" id="PTHR38166:SF1">
    <property type="entry name" value="C2H2-TYPE DOMAIN-CONTAINING PROTEIN"/>
    <property type="match status" value="1"/>
</dbReference>
<proteinExistence type="predicted"/>
<feature type="region of interest" description="Disordered" evidence="1">
    <location>
        <begin position="87"/>
        <end position="148"/>
    </location>
</feature>